<dbReference type="EMBL" id="CP004021">
    <property type="protein sequence ID" value="AKK19944.1"/>
    <property type="molecule type" value="Genomic_DNA"/>
</dbReference>
<accession>A0A0G3I272</accession>
<evidence type="ECO:0000313" key="1">
    <source>
        <dbReference type="EMBL" id="AKK19944.1"/>
    </source>
</evidence>
<dbReference type="STRING" id="1277257.G293_01560"/>
<dbReference type="GO" id="GO:0032298">
    <property type="term" value="P:positive regulation of DNA-templated DNA replication initiation"/>
    <property type="evidence" value="ECO:0007669"/>
    <property type="project" value="TreeGrafter"/>
</dbReference>
<dbReference type="PANTHER" id="PTHR38767">
    <property type="entry name" value="DNA POLYMERASE III SUBUNIT CHI"/>
    <property type="match status" value="1"/>
</dbReference>
<name>A0A0G3I272_LIBAF</name>
<dbReference type="InterPro" id="IPR007459">
    <property type="entry name" value="DNA_pol3_chi"/>
</dbReference>
<gene>
    <name evidence="1" type="ORF">G293_01560</name>
</gene>
<evidence type="ECO:0000313" key="2">
    <source>
        <dbReference type="Proteomes" id="UP000035503"/>
    </source>
</evidence>
<dbReference type="GO" id="GO:0003677">
    <property type="term" value="F:DNA binding"/>
    <property type="evidence" value="ECO:0007669"/>
    <property type="project" value="InterPro"/>
</dbReference>
<dbReference type="RefSeq" id="WP_047264003.1">
    <property type="nucleotide sequence ID" value="NZ_CP004021.1"/>
</dbReference>
<dbReference type="SUPFAM" id="SSF102400">
    <property type="entry name" value="DNA polymerase III chi subunit"/>
    <property type="match status" value="1"/>
</dbReference>
<dbReference type="GO" id="GO:0006260">
    <property type="term" value="P:DNA replication"/>
    <property type="evidence" value="ECO:0007669"/>
    <property type="project" value="InterPro"/>
</dbReference>
<dbReference type="AlphaFoldDB" id="A0A0G3I272"/>
<dbReference type="PATRIC" id="fig|1277257.4.peg.339"/>
<keyword evidence="2" id="KW-1185">Reference proteome</keyword>
<dbReference type="PANTHER" id="PTHR38767:SF1">
    <property type="entry name" value="DNA POLYMERASE III SUBUNIT CHI"/>
    <property type="match status" value="1"/>
</dbReference>
<organism evidence="1 2">
    <name type="scientific">Candidatus Liberibacter africanus PTSAPSY</name>
    <dbReference type="NCBI Taxonomy" id="1277257"/>
    <lineage>
        <taxon>Bacteria</taxon>
        <taxon>Pseudomonadati</taxon>
        <taxon>Pseudomonadota</taxon>
        <taxon>Alphaproteobacteria</taxon>
        <taxon>Hyphomicrobiales</taxon>
        <taxon>Rhizobiaceae</taxon>
        <taxon>Liberibacter</taxon>
    </lineage>
</organism>
<dbReference type="Proteomes" id="UP000035503">
    <property type="component" value="Chromosome"/>
</dbReference>
<dbReference type="OrthoDB" id="9795973at2"/>
<dbReference type="KEGG" id="lau:G293_01560"/>
<proteinExistence type="predicted"/>
<protein>
    <submittedName>
        <fullName evidence="1">DNA polymerase III subunit chi</fullName>
    </submittedName>
</protein>
<dbReference type="InterPro" id="IPR036768">
    <property type="entry name" value="PolIII_chi_sf"/>
</dbReference>
<sequence>MSAFLFYRFKNDWQDDLSFLLQGEYENGQRISIQFGSERMRDAFNEYLWVWKADSFLPHGVDVGDEEVFSSFQPVLLTISSLNANSSSIRFFVDRASFQMRDVDLYKKLVFIINTDDQESLEWGRENWRNLKNRGYSLDAL</sequence>
<reference evidence="1 2" key="1">
    <citation type="journal article" date="2015" name="Genome Announc.">
        <title>Complete Genome Sequence of 'Candidatus Liberibacter africanus,' a Bacterium Associated with Citrus Huanglongbing.</title>
        <authorList>
            <person name="Lin H."/>
            <person name="Pietersen G."/>
            <person name="Han C."/>
            <person name="Read D.A."/>
            <person name="Lou B."/>
            <person name="Gupta G."/>
            <person name="Civerolo E.L."/>
        </authorList>
    </citation>
    <scope>NUCLEOTIDE SEQUENCE [LARGE SCALE GENOMIC DNA]</scope>
    <source>
        <strain evidence="1 2">PTSAPSY</strain>
    </source>
</reference>
<dbReference type="Gene3D" id="3.40.50.10110">
    <property type="entry name" value="DNA polymerase III subunit chi"/>
    <property type="match status" value="1"/>
</dbReference>
<dbReference type="GO" id="GO:0003887">
    <property type="term" value="F:DNA-directed DNA polymerase activity"/>
    <property type="evidence" value="ECO:0007669"/>
    <property type="project" value="InterPro"/>
</dbReference>
<dbReference type="Pfam" id="PF04364">
    <property type="entry name" value="DNA_pol3_chi"/>
    <property type="match status" value="1"/>
</dbReference>